<dbReference type="InterPro" id="IPR013845">
    <property type="entry name" value="Ribosomal_eS4_central_region"/>
</dbReference>
<feature type="domain" description="Small ribosomal subunit protein eS4 central region" evidence="8">
    <location>
        <begin position="92"/>
        <end position="163"/>
    </location>
</feature>
<accession>A0A2H9QSV7</accession>
<dbReference type="AlphaFoldDB" id="A0A2G9LJD3"/>
<protein>
    <recommendedName>
        <fullName evidence="5">Small ribosomal subunit protein eS4</fullName>
    </recommendedName>
    <alternativeName>
        <fullName evidence="6">30S ribosomal protein S4e</fullName>
    </alternativeName>
</protein>
<evidence type="ECO:0000313" key="11">
    <source>
        <dbReference type="EMBL" id="PIV13739.1"/>
    </source>
</evidence>
<gene>
    <name evidence="17" type="ORF">CO072_02210</name>
    <name evidence="16" type="ORF">CO124_00740</name>
    <name evidence="12" type="ORF">COS22_01395</name>
    <name evidence="11" type="ORF">COS45_01230</name>
    <name evidence="13" type="ORF">COW47_00015</name>
    <name evidence="10" type="ORF">COW69_01005</name>
    <name evidence="15" type="ORF">COY63_01225</name>
    <name evidence="14" type="ORF">COZ66_00215</name>
</gene>
<accession>A0A2G9LJD3</accession>
<dbReference type="Pfam" id="PF08071">
    <property type="entry name" value="RS4NT"/>
    <property type="match status" value="1"/>
</dbReference>
<dbReference type="Proteomes" id="UP000229789">
    <property type="component" value="Unassembled WGS sequence"/>
</dbReference>
<accession>A0A2H9M810</accession>
<evidence type="ECO:0000259" key="9">
    <source>
        <dbReference type="Pfam" id="PF08071"/>
    </source>
</evidence>
<accession>A0A2H9MN28</accession>
<feature type="domain" description="Small ribosomal subunit protein eS4 N-terminal" evidence="9">
    <location>
        <begin position="3"/>
        <end position="31"/>
    </location>
</feature>
<proteinExistence type="predicted"/>
<dbReference type="EMBL" id="PFIH01000008">
    <property type="protein sequence ID" value="PIX28273.1"/>
    <property type="molecule type" value="Genomic_DNA"/>
</dbReference>
<evidence type="ECO:0000256" key="1">
    <source>
        <dbReference type="ARBA" id="ARBA00022730"/>
    </source>
</evidence>
<dbReference type="PANTHER" id="PTHR11581:SF0">
    <property type="entry name" value="SMALL RIBOSOMAL SUBUNIT PROTEIN ES4"/>
    <property type="match status" value="1"/>
</dbReference>
<evidence type="ECO:0000259" key="8">
    <source>
        <dbReference type="Pfam" id="PF00900"/>
    </source>
</evidence>
<evidence type="ECO:0000313" key="15">
    <source>
        <dbReference type="EMBL" id="PIY99849.1"/>
    </source>
</evidence>
<evidence type="ECO:0000256" key="2">
    <source>
        <dbReference type="ARBA" id="ARBA00022884"/>
    </source>
</evidence>
<reference evidence="10 20" key="2">
    <citation type="submission" date="2017-09" db="EMBL/GenBank/DDBJ databases">
        <title>Depth-based differentiation of microbial function through sediment-hosted aquifers and enrichment of novel symbionts in the deep terrestrial subsurface.</title>
        <authorList>
            <person name="Probst A.J."/>
            <person name="Ladd B."/>
            <person name="Jarett J.K."/>
            <person name="Geller-Mcgrath D.E."/>
            <person name="Sieber C.M."/>
            <person name="Emerson J.B."/>
            <person name="Anantharaman K."/>
            <person name="Thomas B.C."/>
            <person name="Malmstrom R."/>
            <person name="Stieglmeier M."/>
            <person name="Klingl A."/>
            <person name="Woyke T."/>
            <person name="Ryan C.M."/>
            <person name="Banfield J.F."/>
        </authorList>
    </citation>
    <scope>NUCLEOTIDE SEQUENCE [LARGE SCALE GENOMIC DNA]</scope>
    <source>
        <strain evidence="12">CG02_land_8_20_14_3_00_31_209</strain>
        <strain evidence="11">CG03_land_8_20_14_0_80_31_114</strain>
        <strain evidence="13">CG17_big_fil_post_rev_8_21_14_2_50_31_73</strain>
        <strain evidence="10">CG18_big_fil_WC_8_21_14_2_50_31_19</strain>
        <strain evidence="15">CG_4_10_14_0_8_um_filter_31_133</strain>
        <strain evidence="14">CG_4_8_14_3_um_filter</strain>
        <strain evidence="17">CG_4_9_14_0_8_um_filter_31_21</strain>
        <strain evidence="16">CG_4_9_14_3_um_filter_31_125</strain>
    </source>
</reference>
<keyword evidence="1" id="KW-0699">rRNA-binding</keyword>
<evidence type="ECO:0000313" key="20">
    <source>
        <dbReference type="Proteomes" id="UP000229789"/>
    </source>
</evidence>
<evidence type="ECO:0000313" key="14">
    <source>
        <dbReference type="EMBL" id="PIX28273.1"/>
    </source>
</evidence>
<evidence type="ECO:0000256" key="6">
    <source>
        <dbReference type="ARBA" id="ARBA00035388"/>
    </source>
</evidence>
<dbReference type="Proteomes" id="UP000230713">
    <property type="component" value="Unassembled WGS sequence"/>
</dbReference>
<reference evidence="18 19" key="1">
    <citation type="submission" date="2017-09" db="EMBL/GenBank/DDBJ databases">
        <title>Depth-based differentiation of microbial function through sediment-hosted aquifers and enrichment of novel symbionts in the deep terrestrial subsurface.</title>
        <authorList>
            <person name="Probst A.J."/>
            <person name="Ladd B."/>
            <person name="Jarett J.K."/>
            <person name="Geller-Mcgrath D.E."/>
            <person name="Sieber C.M.K."/>
            <person name="Emerson J.B."/>
            <person name="Anantharaman K."/>
            <person name="Thomas B.C."/>
            <person name="Malmstrom R."/>
            <person name="Stieglmeier M."/>
            <person name="Klingl A."/>
            <person name="Woyke T."/>
            <person name="Ryan C.M."/>
            <person name="Banfield J.F."/>
        </authorList>
    </citation>
    <scope>NUCLEOTIDE SEQUENCE [LARGE SCALE GENOMIC DNA]</scope>
</reference>
<accession>A0A2H9RCK5</accession>
<comment type="caution">
    <text evidence="10">The sequence shown here is derived from an EMBL/GenBank/DDBJ whole genome shotgun (WGS) entry which is preliminary data.</text>
</comment>
<evidence type="ECO:0000313" key="12">
    <source>
        <dbReference type="EMBL" id="PIV46419.1"/>
    </source>
</evidence>
<dbReference type="EMBL" id="PETW01000025">
    <property type="protein sequence ID" value="PIV46419.1"/>
    <property type="molecule type" value="Genomic_DNA"/>
</dbReference>
<dbReference type="GO" id="GO:0003735">
    <property type="term" value="F:structural constituent of ribosome"/>
    <property type="evidence" value="ECO:0007669"/>
    <property type="project" value="InterPro"/>
</dbReference>
<dbReference type="GO" id="GO:0022627">
    <property type="term" value="C:cytosolic small ribosomal subunit"/>
    <property type="evidence" value="ECO:0007669"/>
    <property type="project" value="TreeGrafter"/>
</dbReference>
<keyword evidence="4" id="KW-0687">Ribonucleoprotein</keyword>
<dbReference type="InterPro" id="IPR036986">
    <property type="entry name" value="S4_RNA-bd_sf"/>
</dbReference>
<dbReference type="GO" id="GO:0019843">
    <property type="term" value="F:rRNA binding"/>
    <property type="evidence" value="ECO:0007669"/>
    <property type="project" value="UniProtKB-KW"/>
</dbReference>
<evidence type="ECO:0000313" key="13">
    <source>
        <dbReference type="EMBL" id="PIV89918.1"/>
    </source>
</evidence>
<dbReference type="Proteomes" id="UP000228874">
    <property type="component" value="Unassembled WGS sequence"/>
</dbReference>
<accession>A0A2H9N355</accession>
<dbReference type="EMBL" id="PEUT01000032">
    <property type="protein sequence ID" value="PIV13739.1"/>
    <property type="molecule type" value="Genomic_DNA"/>
</dbReference>
<dbReference type="InterPro" id="IPR013843">
    <property type="entry name" value="Ribosomal_eS4_N"/>
</dbReference>
<dbReference type="Gene3D" id="3.10.290.10">
    <property type="entry name" value="RNA-binding S4 domain"/>
    <property type="match status" value="1"/>
</dbReference>
<name>A0A2G9LJD3_HUBC1</name>
<keyword evidence="2 7" id="KW-0694">RNA-binding</keyword>
<dbReference type="EMBL" id="PFFF01000001">
    <property type="protein sequence ID" value="PIV89918.1"/>
    <property type="molecule type" value="Genomic_DNA"/>
</dbReference>
<evidence type="ECO:0000313" key="18">
    <source>
        <dbReference type="Proteomes" id="UP000228874"/>
    </source>
</evidence>
<dbReference type="Gene3D" id="2.40.50.740">
    <property type="match status" value="1"/>
</dbReference>
<dbReference type="PANTHER" id="PTHR11581">
    <property type="entry name" value="30S/40S RIBOSOMAL PROTEIN S4"/>
    <property type="match status" value="1"/>
</dbReference>
<dbReference type="GO" id="GO:0006412">
    <property type="term" value="P:translation"/>
    <property type="evidence" value="ECO:0007669"/>
    <property type="project" value="InterPro"/>
</dbReference>
<organism evidence="10 20">
    <name type="scientific">Huberarchaeum crystalense</name>
    <dbReference type="NCBI Taxonomy" id="2014257"/>
    <lineage>
        <taxon>Archaea</taxon>
        <taxon>Candidatus Huberarchaeota</taxon>
        <taxon>Candidatus Huberarchaeia</taxon>
        <taxon>Candidatus Huberarchaeales</taxon>
        <taxon>Candidatus Huberarchaeaceae</taxon>
        <taxon>Candidatus Huberarchaeum</taxon>
    </lineage>
</organism>
<evidence type="ECO:0000256" key="7">
    <source>
        <dbReference type="PROSITE-ProRule" id="PRU00182"/>
    </source>
</evidence>
<sequence>MTKHHLKNIATPKIYSLPKKSKKYVVRPKPGKKFEESVSIVVLLRDFLKLATNVREVKIMLNNKEVLINQTLIKNKSSAVGFFDVISIKSLNKNYLLLPSKHGFNIRELSPELSQQLFLKITNIKPQTKNKQQIQFNNGYTLISDKNAKVGDTAIIEAKTKKIKNIIKLKEGLLILSTKGAHIGKTGRISKIKGKHLLLDNSIKTIKQNTIIVPEEYASVILVNNKSKVNNGGKDE</sequence>
<dbReference type="Proteomes" id="UP000231232">
    <property type="component" value="Unassembled WGS sequence"/>
</dbReference>
<dbReference type="Proteomes" id="UP000230477">
    <property type="component" value="Unassembled WGS sequence"/>
</dbReference>
<dbReference type="EMBL" id="PFMG01000026">
    <property type="protein sequence ID" value="PIY99849.1"/>
    <property type="molecule type" value="Genomic_DNA"/>
</dbReference>
<evidence type="ECO:0000256" key="3">
    <source>
        <dbReference type="ARBA" id="ARBA00022980"/>
    </source>
</evidence>
<dbReference type="EMBL" id="PFSX01000058">
    <property type="protein sequence ID" value="PJC01150.1"/>
    <property type="molecule type" value="Genomic_DNA"/>
</dbReference>
<dbReference type="InterPro" id="IPR038237">
    <property type="entry name" value="Ribosomal_eS4_central_sf"/>
</dbReference>
<dbReference type="Proteomes" id="UP000231449">
    <property type="component" value="Unassembled WGS sequence"/>
</dbReference>
<evidence type="ECO:0000313" key="10">
    <source>
        <dbReference type="EMBL" id="PIN66647.1"/>
    </source>
</evidence>
<dbReference type="PROSITE" id="PS50889">
    <property type="entry name" value="S4"/>
    <property type="match status" value="1"/>
</dbReference>
<evidence type="ECO:0000256" key="4">
    <source>
        <dbReference type="ARBA" id="ARBA00023274"/>
    </source>
</evidence>
<evidence type="ECO:0000256" key="5">
    <source>
        <dbReference type="ARBA" id="ARBA00035272"/>
    </source>
</evidence>
<dbReference type="EMBL" id="PCUF01000010">
    <property type="protein sequence ID" value="PIN66647.1"/>
    <property type="molecule type" value="Genomic_DNA"/>
</dbReference>
<accession>A0A2H9M434</accession>
<dbReference type="EMBL" id="PFUW01000014">
    <property type="protein sequence ID" value="PJB04215.1"/>
    <property type="molecule type" value="Genomic_DNA"/>
</dbReference>
<dbReference type="Proteomes" id="UP000228989">
    <property type="component" value="Unassembled WGS sequence"/>
</dbReference>
<evidence type="ECO:0000313" key="16">
    <source>
        <dbReference type="EMBL" id="PJB04215.1"/>
    </source>
</evidence>
<dbReference type="Proteomes" id="UP000228888">
    <property type="component" value="Unassembled WGS sequence"/>
</dbReference>
<dbReference type="Pfam" id="PF00900">
    <property type="entry name" value="Ribosomal_S4e"/>
    <property type="match status" value="1"/>
</dbReference>
<evidence type="ECO:0000313" key="17">
    <source>
        <dbReference type="EMBL" id="PJC01150.1"/>
    </source>
</evidence>
<dbReference type="InterPro" id="IPR000876">
    <property type="entry name" value="Ribosomal_eS4"/>
</dbReference>
<accession>A0A2H9P8N8</accession>
<keyword evidence="3" id="KW-0689">Ribosomal protein</keyword>
<evidence type="ECO:0000313" key="19">
    <source>
        <dbReference type="Proteomes" id="UP000228888"/>
    </source>
</evidence>